<keyword evidence="2" id="KW-0808">Transferase</keyword>
<dbReference type="Gene3D" id="1.10.510.10">
    <property type="entry name" value="Transferase(Phosphotransferase) domain 1"/>
    <property type="match status" value="1"/>
</dbReference>
<keyword evidence="3 7" id="KW-0547">Nucleotide-binding</keyword>
<feature type="compositionally biased region" description="Basic and acidic residues" evidence="10">
    <location>
        <begin position="1093"/>
        <end position="1102"/>
    </location>
</feature>
<dbReference type="PROSITE" id="PS00108">
    <property type="entry name" value="PROTEIN_KINASE_ST"/>
    <property type="match status" value="1"/>
</dbReference>
<evidence type="ECO:0000256" key="10">
    <source>
        <dbReference type="SAM" id="MobiDB-lite"/>
    </source>
</evidence>
<keyword evidence="5 7" id="KW-0067">ATP-binding</keyword>
<dbReference type="GO" id="GO:0005524">
    <property type="term" value="F:ATP binding"/>
    <property type="evidence" value="ECO:0007669"/>
    <property type="project" value="UniProtKB-UniRule"/>
</dbReference>
<feature type="domain" description="Protein kinase" evidence="11">
    <location>
        <begin position="22"/>
        <end position="279"/>
    </location>
</feature>
<feature type="region of interest" description="Disordered" evidence="10">
    <location>
        <begin position="1256"/>
        <end position="1286"/>
    </location>
</feature>
<dbReference type="OMA" id="GREDSHI"/>
<dbReference type="PROSITE" id="PS50011">
    <property type="entry name" value="PROTEIN_KINASE_DOM"/>
    <property type="match status" value="1"/>
</dbReference>
<dbReference type="InterPro" id="IPR011009">
    <property type="entry name" value="Kinase-like_dom_sf"/>
</dbReference>
<feature type="cross-link" description="Glycyl lysine isopeptide (Lys-Gly) (interchain with G-Cter in SUMO2)" evidence="8">
    <location>
        <position position="147"/>
    </location>
</feature>
<dbReference type="InterPro" id="IPR000719">
    <property type="entry name" value="Prot_kinase_dom"/>
</dbReference>
<dbReference type="OrthoDB" id="5042at2759"/>
<dbReference type="InterPro" id="IPR030616">
    <property type="entry name" value="Aur-like"/>
</dbReference>
<evidence type="ECO:0000313" key="12">
    <source>
        <dbReference type="EMBL" id="CDF39447.1"/>
    </source>
</evidence>
<evidence type="ECO:0000256" key="2">
    <source>
        <dbReference type="ARBA" id="ARBA00022679"/>
    </source>
</evidence>
<dbReference type="PANTHER" id="PTHR24350">
    <property type="entry name" value="SERINE/THREONINE-PROTEIN KINASE IAL-RELATED"/>
    <property type="match status" value="1"/>
</dbReference>
<feature type="region of interest" description="Disordered" evidence="10">
    <location>
        <begin position="560"/>
        <end position="628"/>
    </location>
</feature>
<dbReference type="SUPFAM" id="SSF56112">
    <property type="entry name" value="Protein kinase-like (PK-like)"/>
    <property type="match status" value="1"/>
</dbReference>
<dbReference type="GO" id="GO:0004674">
    <property type="term" value="F:protein serine/threonine kinase activity"/>
    <property type="evidence" value="ECO:0007669"/>
    <property type="project" value="UniProtKB-KW"/>
</dbReference>
<evidence type="ECO:0000256" key="7">
    <source>
        <dbReference type="PIRSR" id="PIRSR630616-2"/>
    </source>
</evidence>
<evidence type="ECO:0000256" key="4">
    <source>
        <dbReference type="ARBA" id="ARBA00022777"/>
    </source>
</evidence>
<feature type="region of interest" description="Disordered" evidence="10">
    <location>
        <begin position="854"/>
        <end position="923"/>
    </location>
</feature>
<feature type="active site" description="Proton acceptor" evidence="6">
    <location>
        <position position="145"/>
    </location>
</feature>
<accession>R7QLS0</accession>
<dbReference type="RefSeq" id="XP_005719358.1">
    <property type="nucleotide sequence ID" value="XM_005719301.1"/>
</dbReference>
<dbReference type="Gramene" id="CDF39447">
    <property type="protein sequence ID" value="CDF39447"/>
    <property type="gene ID" value="CHC_T00008716001"/>
</dbReference>
<feature type="binding site" evidence="7 9">
    <location>
        <position position="51"/>
    </location>
    <ligand>
        <name>ATP</name>
        <dbReference type="ChEBI" id="CHEBI:30616"/>
    </ligand>
</feature>
<gene>
    <name evidence="12" type="ORF">CHC_T00008716001</name>
</gene>
<evidence type="ECO:0000256" key="3">
    <source>
        <dbReference type="ARBA" id="ARBA00022741"/>
    </source>
</evidence>
<feature type="compositionally biased region" description="Low complexity" evidence="10">
    <location>
        <begin position="301"/>
        <end position="331"/>
    </location>
</feature>
<protein>
    <submittedName>
        <fullName evidence="12">Serine/threonine protein kinase</fullName>
    </submittedName>
</protein>
<dbReference type="InterPro" id="IPR017441">
    <property type="entry name" value="Protein_kinase_ATP_BS"/>
</dbReference>
<feature type="region of interest" description="Disordered" evidence="10">
    <location>
        <begin position="640"/>
        <end position="677"/>
    </location>
</feature>
<organism evidence="12 13">
    <name type="scientific">Chondrus crispus</name>
    <name type="common">Carrageen Irish moss</name>
    <name type="synonym">Polymorpha crispa</name>
    <dbReference type="NCBI Taxonomy" id="2769"/>
    <lineage>
        <taxon>Eukaryota</taxon>
        <taxon>Rhodophyta</taxon>
        <taxon>Florideophyceae</taxon>
        <taxon>Rhodymeniophycidae</taxon>
        <taxon>Gigartinales</taxon>
        <taxon>Gigartinaceae</taxon>
        <taxon>Chondrus</taxon>
    </lineage>
</organism>
<feature type="region of interest" description="Disordered" evidence="10">
    <location>
        <begin position="301"/>
        <end position="334"/>
    </location>
</feature>
<name>R7QLS0_CHOCR</name>
<evidence type="ECO:0000256" key="8">
    <source>
        <dbReference type="PIRSR" id="PIRSR630616-3"/>
    </source>
</evidence>
<evidence type="ECO:0000256" key="9">
    <source>
        <dbReference type="PROSITE-ProRule" id="PRU10141"/>
    </source>
</evidence>
<feature type="binding site" evidence="7">
    <location>
        <position position="163"/>
    </location>
    <ligand>
        <name>ATP</name>
        <dbReference type="ChEBI" id="CHEBI:30616"/>
    </ligand>
</feature>
<dbReference type="Pfam" id="PF00069">
    <property type="entry name" value="Pkinase"/>
    <property type="match status" value="1"/>
</dbReference>
<reference evidence="13" key="1">
    <citation type="journal article" date="2013" name="Proc. Natl. Acad. Sci. U.S.A.">
        <title>Genome structure and metabolic features in the red seaweed Chondrus crispus shed light on evolution of the Archaeplastida.</title>
        <authorList>
            <person name="Collen J."/>
            <person name="Porcel B."/>
            <person name="Carre W."/>
            <person name="Ball S.G."/>
            <person name="Chaparro C."/>
            <person name="Tonon T."/>
            <person name="Barbeyron T."/>
            <person name="Michel G."/>
            <person name="Noel B."/>
            <person name="Valentin K."/>
            <person name="Elias M."/>
            <person name="Artiguenave F."/>
            <person name="Arun A."/>
            <person name="Aury J.M."/>
            <person name="Barbosa-Neto J.F."/>
            <person name="Bothwell J.H."/>
            <person name="Bouget F.Y."/>
            <person name="Brillet L."/>
            <person name="Cabello-Hurtado F."/>
            <person name="Capella-Gutierrez S."/>
            <person name="Charrier B."/>
            <person name="Cladiere L."/>
            <person name="Cock J.M."/>
            <person name="Coelho S.M."/>
            <person name="Colleoni C."/>
            <person name="Czjzek M."/>
            <person name="Da Silva C."/>
            <person name="Delage L."/>
            <person name="Denoeud F."/>
            <person name="Deschamps P."/>
            <person name="Dittami S.M."/>
            <person name="Gabaldon T."/>
            <person name="Gachon C.M."/>
            <person name="Groisillier A."/>
            <person name="Herve C."/>
            <person name="Jabbari K."/>
            <person name="Katinka M."/>
            <person name="Kloareg B."/>
            <person name="Kowalczyk N."/>
            <person name="Labadie K."/>
            <person name="Leblanc C."/>
            <person name="Lopez P.J."/>
            <person name="McLachlan D.H."/>
            <person name="Meslet-Cladiere L."/>
            <person name="Moustafa A."/>
            <person name="Nehr Z."/>
            <person name="Nyvall Collen P."/>
            <person name="Panaud O."/>
            <person name="Partensky F."/>
            <person name="Poulain J."/>
            <person name="Rensing S.A."/>
            <person name="Rousvoal S."/>
            <person name="Samson G."/>
            <person name="Symeonidi A."/>
            <person name="Weissenbach J."/>
            <person name="Zambounis A."/>
            <person name="Wincker P."/>
            <person name="Boyen C."/>
        </authorList>
    </citation>
    <scope>NUCLEOTIDE SEQUENCE [LARGE SCALE GENOMIC DNA]</scope>
    <source>
        <strain evidence="13">cv. Stackhouse</strain>
    </source>
</reference>
<keyword evidence="1 12" id="KW-0723">Serine/threonine-protein kinase</keyword>
<proteinExistence type="predicted"/>
<dbReference type="STRING" id="2769.R7QLS0"/>
<dbReference type="CDD" id="cd14003">
    <property type="entry name" value="STKc_AMPK-like"/>
    <property type="match status" value="1"/>
</dbReference>
<keyword evidence="13" id="KW-1185">Reference proteome</keyword>
<sequence length="1286" mass="140507">MPTSHLTGPPPGAAASTHVGNYTLYSTIGVGAFGRVKIGVHHHTNARVAIKIMDKDAIREQESTIQVRREIYVMRSLSHKHIVKLFEVLTSETRLYIVMELVVGGELFELIRKNGPLPEHRSRRFFQQLVDGVDFCHKRGVAHRDLKPENLLVDENGDLKITDFGFSSMKGFDANQGLMYTQCGTPDYCAPEIIECPKEGYNGAKVDAWSCGVVLYALLTGRLPFLARDPNDLYDLIIECRPDYSPIESPEARDLLSNLFVRDSSKRYDLAKVKRHPWFLVDYDGDDTRNVKKAPFYNKNPSSLLSSSNPTATARAPSPTVTTGPPTSAAPIAPVFSSAPDARTAAQLANPIPSYATLPATSNSLPQASAAASISSYTHDNTVPNTSAPVAPMMAAVTDAAMHAGYVHPHAHNLAQMHPEEPLQGEPAIDPWPVPHQSYHGEPALANSQGVSHALPPHPRVPESTPQYEWYQPPIPAPDVDIHMSSPPPPHLEVISRVQDRPATPAKRPMSTTAAAAFKAAAAAAAVGPGDHLPAASGHIPVPGSPGIHPAQARMSAVRHNGMPSLPPIPSYEPAGGSRVQSPMDTMPLGADQDGGTASDQDSTEDYEEKPALQLELPPSSKVMRASPRSDFNSLRAQYLQQSTHGAAGRRYDSDLGVNSGASTMMSPVEGPSSMSSMHTQRRALGRDGMKSDPRGLRVPLSSEVPNSPPVVYSPGVNGGTSYDRYRSISPGMSGRHGFGSDVSSPSGSHPSVISGYATPWQASANPYAARDEYGPTNPGFQSEIIARYLWNMICKLRGTDKPAGFRLSQELRSDFSRMVTEINQMQKKEDVAAVFTNFLSLFETHGLSDGRISPVTGRHNNRSRVTSDEEYEDGATVGSREEIPSIGETRLGGPRRVMTDMSSEEEPRSWSPVVTEAPRHQSDLTRRRNISDLLNRMIKKTNKAIPSDRPDRVASVTGDDVEPASKTDLLELNRLMQEHHGGREDSHIAEEFLRLMNNNNGSEDSNSMQFGSTASMPPAQILAQTGRPMDAYSQIRYQGNIPNPSAAVRPSTPHRSHSGSVPLPSEYIPGRLKESQNMSTRADSRVHRRSGRKESNSHLEVGDTTTATRPDMAASMGMHDVPYYGTDKKKVATKLRSALLTMKVRNQMLGERHAQIRTSIPPVSAMGVLGLVLQEMGADVRIKRETKRKMKFVMPLGRGNGLHGIVQFQVAEDDITVLVFGRSKQDRGRTDTASFHTFFEQARERFVDRAHSWVPDNESRNSRRPRPRAGTPLGRHMGDSVIQHA</sequence>
<feature type="binding site" evidence="7">
    <location>
        <begin position="149"/>
        <end position="150"/>
    </location>
    <ligand>
        <name>ATP</name>
        <dbReference type="ChEBI" id="CHEBI:30616"/>
    </ligand>
</feature>
<evidence type="ECO:0000256" key="1">
    <source>
        <dbReference type="ARBA" id="ARBA00022527"/>
    </source>
</evidence>
<evidence type="ECO:0000313" key="13">
    <source>
        <dbReference type="Proteomes" id="UP000012073"/>
    </source>
</evidence>
<dbReference type="Proteomes" id="UP000012073">
    <property type="component" value="Unassembled WGS sequence"/>
</dbReference>
<dbReference type="GeneID" id="17327076"/>
<dbReference type="InterPro" id="IPR008271">
    <property type="entry name" value="Ser/Thr_kinase_AS"/>
</dbReference>
<keyword evidence="4 12" id="KW-0418">Kinase</keyword>
<dbReference type="FunFam" id="1.10.510.10:FF:000571">
    <property type="entry name" value="Maternal embryonic leucine zipper kinase"/>
    <property type="match status" value="1"/>
</dbReference>
<dbReference type="KEGG" id="ccp:CHC_T00008716001"/>
<dbReference type="EMBL" id="HG002032">
    <property type="protein sequence ID" value="CDF39447.1"/>
    <property type="molecule type" value="Genomic_DNA"/>
</dbReference>
<evidence type="ECO:0000256" key="6">
    <source>
        <dbReference type="PIRSR" id="PIRSR630616-1"/>
    </source>
</evidence>
<evidence type="ECO:0000256" key="5">
    <source>
        <dbReference type="ARBA" id="ARBA00022840"/>
    </source>
</evidence>
<feature type="region of interest" description="Disordered" evidence="10">
    <location>
        <begin position="1041"/>
        <end position="1111"/>
    </location>
</feature>
<evidence type="ECO:0000259" key="11">
    <source>
        <dbReference type="PROSITE" id="PS50011"/>
    </source>
</evidence>
<dbReference type="SMART" id="SM00220">
    <property type="entry name" value="S_TKc"/>
    <property type="match status" value="1"/>
</dbReference>
<dbReference type="FunFam" id="3.30.200.20:FF:000003">
    <property type="entry name" value="Non-specific serine/threonine protein kinase"/>
    <property type="match status" value="1"/>
</dbReference>
<dbReference type="PROSITE" id="PS00107">
    <property type="entry name" value="PROTEIN_KINASE_ATP"/>
    <property type="match status" value="1"/>
</dbReference>